<dbReference type="SUPFAM" id="SSF81606">
    <property type="entry name" value="PP2C-like"/>
    <property type="match status" value="1"/>
</dbReference>
<protein>
    <recommendedName>
        <fullName evidence="1">PPM-type phosphatase domain-containing protein</fullName>
    </recommendedName>
</protein>
<sequence length="222" mass="23768">MLKGELSESCRSGWSLDAFYNALVMTSVKMTHCYTGDDGSTAAIFLYHREHLYACNIGDSTTLLITPTTGTVKQLSAEELMTEKATARRVALYGGTLNADTAPGHEKVLGVRCTKGVPQLSMSSAFGDPYYGGALTARANVGRTSVKSLQGNKHLVICYSDGVSEVDSVGNIGAFICENYTKHGCMKKVTKDLAEQVFRSGSSDNITVLGWLLDLEQTGTAS</sequence>
<dbReference type="InterPro" id="IPR036457">
    <property type="entry name" value="PPM-type-like_dom_sf"/>
</dbReference>
<accession>A0ABP8V2T2</accession>
<dbReference type="PROSITE" id="PS51746">
    <property type="entry name" value="PPM_2"/>
    <property type="match status" value="1"/>
</dbReference>
<name>A0ABP8V2T2_9GAMM</name>
<dbReference type="Proteomes" id="UP001500604">
    <property type="component" value="Unassembled WGS sequence"/>
</dbReference>
<dbReference type="PANTHER" id="PTHR47992">
    <property type="entry name" value="PROTEIN PHOSPHATASE"/>
    <property type="match status" value="1"/>
</dbReference>
<dbReference type="EMBL" id="BAABFL010000329">
    <property type="protein sequence ID" value="GAA4649879.1"/>
    <property type="molecule type" value="Genomic_DNA"/>
</dbReference>
<evidence type="ECO:0000259" key="1">
    <source>
        <dbReference type="PROSITE" id="PS51746"/>
    </source>
</evidence>
<dbReference type="InterPro" id="IPR001932">
    <property type="entry name" value="PPM-type_phosphatase-like_dom"/>
</dbReference>
<reference evidence="3" key="1">
    <citation type="journal article" date="2019" name="Int. J. Syst. Evol. Microbiol.">
        <title>The Global Catalogue of Microorganisms (GCM) 10K type strain sequencing project: providing services to taxonomists for standard genome sequencing and annotation.</title>
        <authorList>
            <consortium name="The Broad Institute Genomics Platform"/>
            <consortium name="The Broad Institute Genome Sequencing Center for Infectious Disease"/>
            <person name="Wu L."/>
            <person name="Ma J."/>
        </authorList>
    </citation>
    <scope>NUCLEOTIDE SEQUENCE [LARGE SCALE GENOMIC DNA]</scope>
    <source>
        <strain evidence="3">JCM 17805</strain>
    </source>
</reference>
<gene>
    <name evidence="2" type="ORF">GCM10023116_21600</name>
</gene>
<evidence type="ECO:0000313" key="3">
    <source>
        <dbReference type="Proteomes" id="UP001500604"/>
    </source>
</evidence>
<feature type="domain" description="PPM-type phosphatase" evidence="1">
    <location>
        <begin position="1"/>
        <end position="213"/>
    </location>
</feature>
<dbReference type="Pfam" id="PF00481">
    <property type="entry name" value="PP2C"/>
    <property type="match status" value="1"/>
</dbReference>
<comment type="caution">
    <text evidence="2">The sequence shown here is derived from an EMBL/GenBank/DDBJ whole genome shotgun (WGS) entry which is preliminary data.</text>
</comment>
<dbReference type="Gene3D" id="3.60.40.10">
    <property type="entry name" value="PPM-type phosphatase domain"/>
    <property type="match status" value="1"/>
</dbReference>
<evidence type="ECO:0000313" key="2">
    <source>
        <dbReference type="EMBL" id="GAA4649879.1"/>
    </source>
</evidence>
<keyword evidence="3" id="KW-1185">Reference proteome</keyword>
<proteinExistence type="predicted"/>
<organism evidence="2 3">
    <name type="scientific">Kistimonas scapharcae</name>
    <dbReference type="NCBI Taxonomy" id="1036133"/>
    <lineage>
        <taxon>Bacteria</taxon>
        <taxon>Pseudomonadati</taxon>
        <taxon>Pseudomonadota</taxon>
        <taxon>Gammaproteobacteria</taxon>
        <taxon>Oceanospirillales</taxon>
        <taxon>Endozoicomonadaceae</taxon>
        <taxon>Kistimonas</taxon>
    </lineage>
</organism>
<dbReference type="InterPro" id="IPR015655">
    <property type="entry name" value="PP2C"/>
</dbReference>